<evidence type="ECO:0000313" key="3">
    <source>
        <dbReference type="EMBL" id="AWN41427.1"/>
    </source>
</evidence>
<evidence type="ECO:0008006" key="5">
    <source>
        <dbReference type="Google" id="ProtNLM"/>
    </source>
</evidence>
<proteinExistence type="predicted"/>
<feature type="region of interest" description="Disordered" evidence="1">
    <location>
        <begin position="147"/>
        <end position="173"/>
    </location>
</feature>
<dbReference type="OrthoDB" id="2375382at2"/>
<dbReference type="SUPFAM" id="SSF46689">
    <property type="entry name" value="Homeodomain-like"/>
    <property type="match status" value="1"/>
</dbReference>
<dbReference type="RefSeq" id="WP_109887948.1">
    <property type="nucleotide sequence ID" value="NZ_CP029550.1"/>
</dbReference>
<name>A0A2U8W1X7_9HYPH</name>
<evidence type="ECO:0000256" key="1">
    <source>
        <dbReference type="SAM" id="MobiDB-lite"/>
    </source>
</evidence>
<reference evidence="4" key="1">
    <citation type="submission" date="2018-05" db="EMBL/GenBank/DDBJ databases">
        <title>Complete Genome Sequence of Methylobacterium sp. 17SD2-17.</title>
        <authorList>
            <person name="Srinivasan S."/>
        </authorList>
    </citation>
    <scope>NUCLEOTIDE SEQUENCE [LARGE SCALE GENOMIC DNA]</scope>
    <source>
        <strain evidence="4">17SD2-17</strain>
    </source>
</reference>
<dbReference type="KEGG" id="mets:DK389_14010"/>
<sequence length="173" mass="19515">MRALRLDSLNVDQLRELDDLYRTTRDVRVRTRAQMILLAAEQRLAVSEVAAIVRESGETVRRWVHRYEAEGIDGLSDAPRSGKPAKAGAAYRERLVELVRRRPRALDLPFSMWTAARLADRLAEETGLRMSVASIHRLLRSAGLGFGRPQHTISSPDPDYAVKKRRSNSLATV</sequence>
<organism evidence="2 4">
    <name type="scientific">Methylobacterium durans</name>
    <dbReference type="NCBI Taxonomy" id="2202825"/>
    <lineage>
        <taxon>Bacteria</taxon>
        <taxon>Pseudomonadati</taxon>
        <taxon>Pseudomonadota</taxon>
        <taxon>Alphaproteobacteria</taxon>
        <taxon>Hyphomicrobiales</taxon>
        <taxon>Methylobacteriaceae</taxon>
        <taxon>Methylobacterium</taxon>
    </lineage>
</organism>
<reference evidence="2" key="3">
    <citation type="journal article" date="2020" name="Antonie Van Leeuwenhoek">
        <title>Methylobacterium durans sp. nov., a radiation-resistant bacterium isolated from gamma ray-irradiated soil.</title>
        <authorList>
            <person name="Kim J."/>
            <person name="Chhetri G."/>
            <person name="Kim I."/>
            <person name="Kim M.K."/>
            <person name="Seo T."/>
        </authorList>
    </citation>
    <scope>NUCLEOTIDE SEQUENCE</scope>
    <source>
        <strain evidence="2">17SD2-17</strain>
    </source>
</reference>
<dbReference type="InterPro" id="IPR009057">
    <property type="entry name" value="Homeodomain-like_sf"/>
</dbReference>
<reference evidence="2" key="2">
    <citation type="submission" date="2018-05" db="EMBL/GenBank/DDBJ databases">
        <authorList>
            <person name="Srinivasan S."/>
        </authorList>
    </citation>
    <scope>NUCLEOTIDE SEQUENCE</scope>
    <source>
        <strain evidence="2">17SD2-17</strain>
    </source>
</reference>
<dbReference type="EMBL" id="CP029550">
    <property type="protein sequence ID" value="AWN41427.1"/>
    <property type="molecule type" value="Genomic_DNA"/>
</dbReference>
<evidence type="ECO:0000313" key="2">
    <source>
        <dbReference type="EMBL" id="AWN40094.1"/>
    </source>
</evidence>
<dbReference type="Pfam" id="PF13565">
    <property type="entry name" value="HTH_32"/>
    <property type="match status" value="1"/>
</dbReference>
<dbReference type="Proteomes" id="UP000245926">
    <property type="component" value="Chromosome"/>
</dbReference>
<keyword evidence="4" id="KW-1185">Reference proteome</keyword>
<dbReference type="KEGG" id="mets:DK389_05510"/>
<evidence type="ECO:0000313" key="4">
    <source>
        <dbReference type="Proteomes" id="UP000245926"/>
    </source>
</evidence>
<gene>
    <name evidence="2" type="ORF">DK389_05510</name>
    <name evidence="3" type="ORF">DK389_14010</name>
</gene>
<dbReference type="AlphaFoldDB" id="A0A2U8W1X7"/>
<dbReference type="EMBL" id="CP029550">
    <property type="protein sequence ID" value="AWN40094.1"/>
    <property type="molecule type" value="Genomic_DNA"/>
</dbReference>
<protein>
    <recommendedName>
        <fullName evidence="5">IS630 family transposase</fullName>
    </recommendedName>
</protein>
<accession>A0A2U8W1X7</accession>